<comment type="catalytic activity">
    <reaction evidence="5">
        <text>S-hexadecanoyl-L-cysteinyl-[protein] + H2O = L-cysteinyl-[protein] + hexadecanoate + H(+)</text>
        <dbReference type="Rhea" id="RHEA:19233"/>
        <dbReference type="Rhea" id="RHEA-COMP:10131"/>
        <dbReference type="Rhea" id="RHEA-COMP:11032"/>
        <dbReference type="ChEBI" id="CHEBI:7896"/>
        <dbReference type="ChEBI" id="CHEBI:15377"/>
        <dbReference type="ChEBI" id="CHEBI:15378"/>
        <dbReference type="ChEBI" id="CHEBI:29950"/>
        <dbReference type="ChEBI" id="CHEBI:74151"/>
        <dbReference type="EC" id="3.1.2.22"/>
    </reaction>
    <physiologicalReaction direction="left-to-right" evidence="5">
        <dbReference type="Rhea" id="RHEA:19234"/>
    </physiologicalReaction>
</comment>
<name>A0A672FLM0_SALFA</name>
<gene>
    <name evidence="7" type="primary">desi1b</name>
</gene>
<dbReference type="InParanoid" id="A0A672FLM0"/>
<evidence type="ECO:0000256" key="4">
    <source>
        <dbReference type="ARBA" id="ARBA00022801"/>
    </source>
</evidence>
<organism evidence="7 8">
    <name type="scientific">Salarias fasciatus</name>
    <name type="common">Jewelled blenny</name>
    <name type="synonym">Blennius fasciatus</name>
    <dbReference type="NCBI Taxonomy" id="181472"/>
    <lineage>
        <taxon>Eukaryota</taxon>
        <taxon>Metazoa</taxon>
        <taxon>Chordata</taxon>
        <taxon>Craniata</taxon>
        <taxon>Vertebrata</taxon>
        <taxon>Euteleostomi</taxon>
        <taxon>Actinopterygii</taxon>
        <taxon>Neopterygii</taxon>
        <taxon>Teleostei</taxon>
        <taxon>Neoteleostei</taxon>
        <taxon>Acanthomorphata</taxon>
        <taxon>Ovalentaria</taxon>
        <taxon>Blenniimorphae</taxon>
        <taxon>Blenniiformes</taxon>
        <taxon>Blennioidei</taxon>
        <taxon>Blenniidae</taxon>
        <taxon>Salariinae</taxon>
        <taxon>Salarias</taxon>
    </lineage>
</organism>
<reference evidence="7" key="2">
    <citation type="submission" date="2025-08" db="UniProtKB">
        <authorList>
            <consortium name="Ensembl"/>
        </authorList>
    </citation>
    <scope>IDENTIFICATION</scope>
</reference>
<keyword evidence="8" id="KW-1185">Reference proteome</keyword>
<reference evidence="7" key="1">
    <citation type="submission" date="2019-06" db="EMBL/GenBank/DDBJ databases">
        <authorList>
            <consortium name="Wellcome Sanger Institute Data Sharing"/>
        </authorList>
    </citation>
    <scope>NUCLEOTIDE SEQUENCE [LARGE SCALE GENOMIC DNA]</scope>
</reference>
<dbReference type="OrthoDB" id="21221at2759"/>
<dbReference type="GO" id="GO:0008474">
    <property type="term" value="F:palmitoyl-(protein) hydrolase activity"/>
    <property type="evidence" value="ECO:0007669"/>
    <property type="project" value="UniProtKB-EC"/>
</dbReference>
<proteinExistence type="inferred from homology"/>
<dbReference type="GO" id="GO:0006508">
    <property type="term" value="P:proteolysis"/>
    <property type="evidence" value="ECO:0007669"/>
    <property type="project" value="UniProtKB-KW"/>
</dbReference>
<dbReference type="PANTHER" id="PTHR12378:SF7">
    <property type="entry name" value="DESUMOYLATING ISOPEPTIDASE 1"/>
    <property type="match status" value="1"/>
</dbReference>
<feature type="domain" description="PPPDE" evidence="6">
    <location>
        <begin position="7"/>
        <end position="149"/>
    </location>
</feature>
<evidence type="ECO:0000256" key="3">
    <source>
        <dbReference type="ARBA" id="ARBA00022670"/>
    </source>
</evidence>
<reference evidence="7" key="3">
    <citation type="submission" date="2025-09" db="UniProtKB">
        <authorList>
            <consortium name="Ensembl"/>
        </authorList>
    </citation>
    <scope>IDENTIFICATION</scope>
</reference>
<dbReference type="Gene3D" id="3.90.1720.30">
    <property type="entry name" value="PPPDE domains"/>
    <property type="match status" value="1"/>
</dbReference>
<accession>A0A672FLM0</accession>
<evidence type="ECO:0000259" key="6">
    <source>
        <dbReference type="PROSITE" id="PS51858"/>
    </source>
</evidence>
<dbReference type="Ensembl" id="ENSSFAT00005008253.1">
    <property type="protein sequence ID" value="ENSSFAP00005007856.1"/>
    <property type="gene ID" value="ENSSFAG00005004631.1"/>
</dbReference>
<dbReference type="GO" id="GO:0070646">
    <property type="term" value="P:protein modification by small protein removal"/>
    <property type="evidence" value="ECO:0007669"/>
    <property type="project" value="TreeGrafter"/>
</dbReference>
<sequence length="162" mass="17821">MEETDSFPVELYIYDLSGGIARQLSLAMLGEQVDGVWHTAIVVHGKEHFFSGEGVKSCTPGGTSVGEPESTVSLGFTQVNAETFKEYLESLAETKYRGERYDLFEHNCNTFSNEVAQYLTGETIPAYITDLPSKVLSTPFGQIVRPFLEVVVNPKGISITES</sequence>
<dbReference type="GO" id="GO:0008233">
    <property type="term" value="F:peptidase activity"/>
    <property type="evidence" value="ECO:0007669"/>
    <property type="project" value="UniProtKB-KW"/>
</dbReference>
<dbReference type="InterPro" id="IPR008580">
    <property type="entry name" value="PPPDE_dom"/>
</dbReference>
<dbReference type="Proteomes" id="UP000472267">
    <property type="component" value="Chromosome 8"/>
</dbReference>
<evidence type="ECO:0000256" key="2">
    <source>
        <dbReference type="ARBA" id="ARBA00012423"/>
    </source>
</evidence>
<dbReference type="PANTHER" id="PTHR12378">
    <property type="entry name" value="DESUMOYLATING ISOPEPTIDASE"/>
    <property type="match status" value="1"/>
</dbReference>
<comment type="similarity">
    <text evidence="1">Belongs to the DeSI family.</text>
</comment>
<dbReference type="PROSITE" id="PS51858">
    <property type="entry name" value="PPPDE"/>
    <property type="match status" value="1"/>
</dbReference>
<evidence type="ECO:0000256" key="5">
    <source>
        <dbReference type="ARBA" id="ARBA00047409"/>
    </source>
</evidence>
<dbReference type="Pfam" id="PF05903">
    <property type="entry name" value="Peptidase_C97"/>
    <property type="match status" value="1"/>
</dbReference>
<keyword evidence="3" id="KW-0645">Protease</keyword>
<dbReference type="InterPro" id="IPR042266">
    <property type="entry name" value="PPPDE_sf"/>
</dbReference>
<keyword evidence="4" id="KW-0378">Hydrolase</keyword>
<evidence type="ECO:0000313" key="7">
    <source>
        <dbReference type="Ensembl" id="ENSSFAP00005007856.1"/>
    </source>
</evidence>
<evidence type="ECO:0000313" key="8">
    <source>
        <dbReference type="Proteomes" id="UP000472267"/>
    </source>
</evidence>
<dbReference type="SMART" id="SM01179">
    <property type="entry name" value="DUF862"/>
    <property type="match status" value="1"/>
</dbReference>
<evidence type="ECO:0000256" key="1">
    <source>
        <dbReference type="ARBA" id="ARBA00008140"/>
    </source>
</evidence>
<dbReference type="EC" id="3.1.2.22" evidence="2"/>
<protein>
    <recommendedName>
        <fullName evidence="2">palmitoyl-protein hydrolase</fullName>
        <ecNumber evidence="2">3.1.2.22</ecNumber>
    </recommendedName>
</protein>
<dbReference type="AlphaFoldDB" id="A0A672FLM0"/>